<dbReference type="EMBL" id="CAUOFW020005758">
    <property type="protein sequence ID" value="CAK9171496.1"/>
    <property type="molecule type" value="Genomic_DNA"/>
</dbReference>
<evidence type="ECO:0000313" key="3">
    <source>
        <dbReference type="Proteomes" id="UP001642360"/>
    </source>
</evidence>
<reference evidence="2 3" key="1">
    <citation type="submission" date="2024-02" db="EMBL/GenBank/DDBJ databases">
        <authorList>
            <person name="Vignale AGUSTIN F."/>
            <person name="Sosa J E."/>
            <person name="Modenutti C."/>
        </authorList>
    </citation>
    <scope>NUCLEOTIDE SEQUENCE [LARGE SCALE GENOMIC DNA]</scope>
</reference>
<proteinExistence type="predicted"/>
<dbReference type="AlphaFoldDB" id="A0ABC8TUH4"/>
<feature type="region of interest" description="Disordered" evidence="1">
    <location>
        <begin position="1"/>
        <end position="62"/>
    </location>
</feature>
<protein>
    <submittedName>
        <fullName evidence="2">Uncharacterized protein</fullName>
    </submittedName>
</protein>
<organism evidence="2 3">
    <name type="scientific">Ilex paraguariensis</name>
    <name type="common">yerba mate</name>
    <dbReference type="NCBI Taxonomy" id="185542"/>
    <lineage>
        <taxon>Eukaryota</taxon>
        <taxon>Viridiplantae</taxon>
        <taxon>Streptophyta</taxon>
        <taxon>Embryophyta</taxon>
        <taxon>Tracheophyta</taxon>
        <taxon>Spermatophyta</taxon>
        <taxon>Magnoliopsida</taxon>
        <taxon>eudicotyledons</taxon>
        <taxon>Gunneridae</taxon>
        <taxon>Pentapetalae</taxon>
        <taxon>asterids</taxon>
        <taxon>campanulids</taxon>
        <taxon>Aquifoliales</taxon>
        <taxon>Aquifoliaceae</taxon>
        <taxon>Ilex</taxon>
    </lineage>
</organism>
<evidence type="ECO:0000256" key="1">
    <source>
        <dbReference type="SAM" id="MobiDB-lite"/>
    </source>
</evidence>
<name>A0ABC8TUH4_9AQUA</name>
<comment type="caution">
    <text evidence="2">The sequence shown here is derived from an EMBL/GenBank/DDBJ whole genome shotgun (WGS) entry which is preliminary data.</text>
</comment>
<feature type="compositionally biased region" description="Basic and acidic residues" evidence="1">
    <location>
        <begin position="51"/>
        <end position="62"/>
    </location>
</feature>
<dbReference type="Proteomes" id="UP001642360">
    <property type="component" value="Unassembled WGS sequence"/>
</dbReference>
<gene>
    <name evidence="2" type="ORF">ILEXP_LOCUS41066</name>
</gene>
<feature type="compositionally biased region" description="Acidic residues" evidence="1">
    <location>
        <begin position="19"/>
        <end position="50"/>
    </location>
</feature>
<evidence type="ECO:0000313" key="2">
    <source>
        <dbReference type="EMBL" id="CAK9171496.1"/>
    </source>
</evidence>
<accession>A0ABC8TUH4</accession>
<keyword evidence="3" id="KW-1185">Reference proteome</keyword>
<sequence>MHGVSDYSFIEENDKNVDEDYFDEDIDEIDDGEDSDQVSLDSEDPDELREEEIKKPKDDDIF</sequence>